<dbReference type="InterPro" id="IPR016163">
    <property type="entry name" value="Ald_DH_C"/>
</dbReference>
<accession>A0A031JMS1</accession>
<organism evidence="7 8">
    <name type="scientific">Novosphingobium resinovorum</name>
    <dbReference type="NCBI Taxonomy" id="158500"/>
    <lineage>
        <taxon>Bacteria</taxon>
        <taxon>Pseudomonadati</taxon>
        <taxon>Pseudomonadota</taxon>
        <taxon>Alphaproteobacteria</taxon>
        <taxon>Sphingomonadales</taxon>
        <taxon>Sphingomonadaceae</taxon>
        <taxon>Novosphingobium</taxon>
    </lineage>
</organism>
<evidence type="ECO:0000256" key="1">
    <source>
        <dbReference type="ARBA" id="ARBA00009986"/>
    </source>
</evidence>
<dbReference type="EMBL" id="JFYZ01000030">
    <property type="protein sequence ID" value="EZP78300.1"/>
    <property type="molecule type" value="Genomic_DNA"/>
</dbReference>
<dbReference type="InterPro" id="IPR029510">
    <property type="entry name" value="Ald_DH_CS_GLU"/>
</dbReference>
<dbReference type="GO" id="GO:0016620">
    <property type="term" value="F:oxidoreductase activity, acting on the aldehyde or oxo group of donors, NAD or NADP as acceptor"/>
    <property type="evidence" value="ECO:0007669"/>
    <property type="project" value="InterPro"/>
</dbReference>
<comment type="similarity">
    <text evidence="1 4">Belongs to the aldehyde dehydrogenase family.</text>
</comment>
<protein>
    <submittedName>
        <fullName evidence="7">Betaine-aldehyde dehydrogenase</fullName>
    </submittedName>
</protein>
<evidence type="ECO:0000313" key="9">
    <source>
        <dbReference type="Proteomes" id="UP000094626"/>
    </source>
</evidence>
<dbReference type="SUPFAM" id="SSF53720">
    <property type="entry name" value="ALDH-like"/>
    <property type="match status" value="1"/>
</dbReference>
<dbReference type="Gene3D" id="3.40.309.10">
    <property type="entry name" value="Aldehyde Dehydrogenase, Chain A, domain 2"/>
    <property type="match status" value="1"/>
</dbReference>
<dbReference type="KEGG" id="nre:BES08_19960"/>
<gene>
    <name evidence="6" type="ORF">BES08_19960</name>
    <name evidence="7" type="ORF">BV97_04276</name>
</gene>
<dbReference type="Gene3D" id="3.40.605.10">
    <property type="entry name" value="Aldehyde Dehydrogenase, Chain A, domain 1"/>
    <property type="match status" value="1"/>
</dbReference>
<dbReference type="FunFam" id="3.40.309.10:FF:000012">
    <property type="entry name" value="Betaine aldehyde dehydrogenase"/>
    <property type="match status" value="1"/>
</dbReference>
<dbReference type="InterPro" id="IPR015590">
    <property type="entry name" value="Aldehyde_DH_dom"/>
</dbReference>
<feature type="active site" evidence="3">
    <location>
        <position position="268"/>
    </location>
</feature>
<dbReference type="AlphaFoldDB" id="A0A031JMS1"/>
<reference evidence="6" key="2">
    <citation type="submission" date="2016-08" db="EMBL/GenBank/DDBJ databases">
        <authorList>
            <person name="Seilhamer J.J."/>
        </authorList>
    </citation>
    <scope>NUCLEOTIDE SEQUENCE [LARGE SCALE GENOMIC DNA]</scope>
    <source>
        <strain evidence="6">SA1</strain>
        <plasmid evidence="6">pSA1</plasmid>
    </source>
</reference>
<dbReference type="PANTHER" id="PTHR11699">
    <property type="entry name" value="ALDEHYDE DEHYDROGENASE-RELATED"/>
    <property type="match status" value="1"/>
</dbReference>
<dbReference type="RefSeq" id="WP_036528531.1">
    <property type="nucleotide sequence ID" value="NZ_CP017076.1"/>
</dbReference>
<evidence type="ECO:0000313" key="6">
    <source>
        <dbReference type="EMBL" id="AOR79160.1"/>
    </source>
</evidence>
<dbReference type="OrthoDB" id="9802947at2"/>
<dbReference type="InterPro" id="IPR016161">
    <property type="entry name" value="Ald_DH/histidinol_DH"/>
</dbReference>
<dbReference type="FunFam" id="3.40.605.10:FF:000007">
    <property type="entry name" value="NAD/NADP-dependent betaine aldehyde dehydrogenase"/>
    <property type="match status" value="1"/>
</dbReference>
<evidence type="ECO:0000256" key="4">
    <source>
        <dbReference type="RuleBase" id="RU003345"/>
    </source>
</evidence>
<keyword evidence="2 4" id="KW-0560">Oxidoreductase</keyword>
<evidence type="ECO:0000256" key="3">
    <source>
        <dbReference type="PROSITE-ProRule" id="PRU10007"/>
    </source>
</evidence>
<evidence type="ECO:0000313" key="8">
    <source>
        <dbReference type="Proteomes" id="UP000024329"/>
    </source>
</evidence>
<reference evidence="7 8" key="1">
    <citation type="submission" date="2014-03" db="EMBL/GenBank/DDBJ databases">
        <title>Whole genome sequence of Novosphingobium resinovorum KF1.</title>
        <authorList>
            <person name="Gan H.M."/>
            <person name="Gan H.Y."/>
            <person name="Chew T.H."/>
            <person name="Savka M.A."/>
        </authorList>
    </citation>
    <scope>NUCLEOTIDE SEQUENCE [LARGE SCALE GENOMIC DNA]</scope>
    <source>
        <strain evidence="7 8">KF1</strain>
    </source>
</reference>
<dbReference type="Proteomes" id="UP000024329">
    <property type="component" value="Unassembled WGS sequence"/>
</dbReference>
<dbReference type="eggNOG" id="COG1012">
    <property type="taxonomic scope" value="Bacteria"/>
</dbReference>
<evidence type="ECO:0000259" key="5">
    <source>
        <dbReference type="Pfam" id="PF00171"/>
    </source>
</evidence>
<dbReference type="Proteomes" id="UP000094626">
    <property type="component" value="Plasmid pSA1"/>
</dbReference>
<keyword evidence="6" id="KW-0614">Plasmid</keyword>
<reference evidence="9" key="3">
    <citation type="journal article" date="2017" name="J. Biotechnol.">
        <title>Complete genome sequence of Novosphingobium resinovorum SA1, a versatile xenobiotic-degrading bacterium capable of utilizing sulfanilic acid.</title>
        <authorList>
            <person name="Hegedus B."/>
            <person name="Kos P.B."/>
            <person name="Balint B."/>
            <person name="Maroti G."/>
            <person name="Gan H.M."/>
            <person name="Perei K."/>
            <person name="Rakhely G."/>
        </authorList>
    </citation>
    <scope>NUCLEOTIDE SEQUENCE [LARGE SCALE GENOMIC DNA]</scope>
    <source>
        <strain evidence="9">SA1</strain>
    </source>
</reference>
<keyword evidence="9" id="KW-1185">Reference proteome</keyword>
<geneLocation type="plasmid" evidence="6 9">
    <name>pSA1</name>
</geneLocation>
<sequence length="497" mass="53119">MALHDPNETVLAHVRGQHRLFIDNEWHDAASGKTFEVRNPATGEVVAHVAEGEAQDIDRAVQAARRAFDERRWHGLPPEKRANIMWKLAELFERDARTIAEIEVIDNGMPIAFAEWMVGSVVQGLKYYAGMITKLGGRNASPAIASDTLKMHAYTSVEPVGVVGTIIPWNGPIGVMMIKLSPALAAGCSVVVKPAELTPLSALYAANLMVEAGIPAGVVNIVPGFGATAGQALVDHPEVDKISFTGSTATGKKIVQSAAETLKRVTLELGGKSPVIVFDDADPEVTIPGAAMGIFANTGQVCFAGSRLFVQKKSYDKVVAGISDFAKGLRIGHGFDPANAIGPLISEGQRDKVSRYLETGVQEGAEVVTGGSAVDSQGYYIEPTVFANVNADMRIVREEIFGPVLVATPVDDIDDLVRAANDTRYGLGAGIYTTDVNKAHLTAARLQAGNVWINGYGMMHPAMPFGGYKESGWGRENAEDGIRAYQETKSVFVYLKG</sequence>
<dbReference type="PROSITE" id="PS00687">
    <property type="entry name" value="ALDEHYDE_DEHYDR_GLU"/>
    <property type="match status" value="1"/>
</dbReference>
<dbReference type="EMBL" id="CP017076">
    <property type="protein sequence ID" value="AOR79160.1"/>
    <property type="molecule type" value="Genomic_DNA"/>
</dbReference>
<dbReference type="Pfam" id="PF00171">
    <property type="entry name" value="Aldedh"/>
    <property type="match status" value="1"/>
</dbReference>
<dbReference type="InterPro" id="IPR016162">
    <property type="entry name" value="Ald_DH_N"/>
</dbReference>
<proteinExistence type="inferred from homology"/>
<evidence type="ECO:0000256" key="2">
    <source>
        <dbReference type="ARBA" id="ARBA00023002"/>
    </source>
</evidence>
<evidence type="ECO:0000313" key="7">
    <source>
        <dbReference type="EMBL" id="EZP78300.1"/>
    </source>
</evidence>
<name>A0A031JMS1_9SPHN</name>
<feature type="domain" description="Aldehyde dehydrogenase" evidence="5">
    <location>
        <begin position="26"/>
        <end position="491"/>
    </location>
</feature>
<dbReference type="PATRIC" id="fig|158500.4.peg.4343"/>